<reference evidence="2" key="1">
    <citation type="submission" date="2023-03" db="EMBL/GenBank/DDBJ databases">
        <title>Massive genome expansion in bonnet fungi (Mycena s.s.) driven by repeated elements and novel gene families across ecological guilds.</title>
        <authorList>
            <consortium name="Lawrence Berkeley National Laboratory"/>
            <person name="Harder C.B."/>
            <person name="Miyauchi S."/>
            <person name="Viragh M."/>
            <person name="Kuo A."/>
            <person name="Thoen E."/>
            <person name="Andreopoulos B."/>
            <person name="Lu D."/>
            <person name="Skrede I."/>
            <person name="Drula E."/>
            <person name="Henrissat B."/>
            <person name="Morin E."/>
            <person name="Kohler A."/>
            <person name="Barry K."/>
            <person name="LaButti K."/>
            <person name="Morin E."/>
            <person name="Salamov A."/>
            <person name="Lipzen A."/>
            <person name="Mereny Z."/>
            <person name="Hegedus B."/>
            <person name="Baldrian P."/>
            <person name="Stursova M."/>
            <person name="Weitz H."/>
            <person name="Taylor A."/>
            <person name="Grigoriev I.V."/>
            <person name="Nagy L.G."/>
            <person name="Martin F."/>
            <person name="Kauserud H."/>
        </authorList>
    </citation>
    <scope>NUCLEOTIDE SEQUENCE</scope>
    <source>
        <strain evidence="2">CBHHK173m</strain>
    </source>
</reference>
<feature type="region of interest" description="Disordered" evidence="1">
    <location>
        <begin position="1"/>
        <end position="30"/>
    </location>
</feature>
<feature type="compositionally biased region" description="Polar residues" evidence="1">
    <location>
        <begin position="95"/>
        <end position="105"/>
    </location>
</feature>
<dbReference type="Proteomes" id="UP001222325">
    <property type="component" value="Unassembled WGS sequence"/>
</dbReference>
<dbReference type="AlphaFoldDB" id="A0AAD6U6T0"/>
<keyword evidence="3" id="KW-1185">Reference proteome</keyword>
<feature type="region of interest" description="Disordered" evidence="1">
    <location>
        <begin position="49"/>
        <end position="139"/>
    </location>
</feature>
<evidence type="ECO:0000313" key="2">
    <source>
        <dbReference type="EMBL" id="KAJ7089868.1"/>
    </source>
</evidence>
<feature type="region of interest" description="Disordered" evidence="1">
    <location>
        <begin position="152"/>
        <end position="188"/>
    </location>
</feature>
<name>A0AAD6U6T0_9AGAR</name>
<feature type="compositionally biased region" description="Polar residues" evidence="1">
    <location>
        <begin position="482"/>
        <end position="491"/>
    </location>
</feature>
<feature type="region of interest" description="Disordered" evidence="1">
    <location>
        <begin position="477"/>
        <end position="562"/>
    </location>
</feature>
<evidence type="ECO:0000256" key="1">
    <source>
        <dbReference type="SAM" id="MobiDB-lite"/>
    </source>
</evidence>
<accession>A0AAD6U6T0</accession>
<feature type="compositionally biased region" description="Pro residues" evidence="1">
    <location>
        <begin position="76"/>
        <end position="89"/>
    </location>
</feature>
<gene>
    <name evidence="2" type="ORF">B0H15DRAFT_275336</name>
</gene>
<organism evidence="2 3">
    <name type="scientific">Mycena belliarum</name>
    <dbReference type="NCBI Taxonomy" id="1033014"/>
    <lineage>
        <taxon>Eukaryota</taxon>
        <taxon>Fungi</taxon>
        <taxon>Dikarya</taxon>
        <taxon>Basidiomycota</taxon>
        <taxon>Agaricomycotina</taxon>
        <taxon>Agaricomycetes</taxon>
        <taxon>Agaricomycetidae</taxon>
        <taxon>Agaricales</taxon>
        <taxon>Marasmiineae</taxon>
        <taxon>Mycenaceae</taxon>
        <taxon>Mycena</taxon>
    </lineage>
</organism>
<feature type="region of interest" description="Disordered" evidence="1">
    <location>
        <begin position="449"/>
        <end position="468"/>
    </location>
</feature>
<evidence type="ECO:0000313" key="3">
    <source>
        <dbReference type="Proteomes" id="UP001222325"/>
    </source>
</evidence>
<dbReference type="EMBL" id="JARJCN010000023">
    <property type="protein sequence ID" value="KAJ7089868.1"/>
    <property type="molecule type" value="Genomic_DNA"/>
</dbReference>
<proteinExistence type="predicted"/>
<feature type="compositionally biased region" description="Polar residues" evidence="1">
    <location>
        <begin position="1"/>
        <end position="19"/>
    </location>
</feature>
<feature type="region of interest" description="Disordered" evidence="1">
    <location>
        <begin position="575"/>
        <end position="616"/>
    </location>
</feature>
<protein>
    <submittedName>
        <fullName evidence="2">Uncharacterized protein</fullName>
    </submittedName>
</protein>
<comment type="caution">
    <text evidence="2">The sequence shown here is derived from an EMBL/GenBank/DDBJ whole genome shotgun (WGS) entry which is preliminary data.</text>
</comment>
<sequence>MSSPTVTRRLSARRGSTSAPDPHAKNAHLCRESSSILTIVRVPSVAQVTAAAPQGPLETPPSPRQRHRRIGSNPSAPVPSPSSPDPPLPGRMSFAFSSFGATHQQPSPGGGGGGSPRLRPTSPLHAPSPASFSFSKPRLSPEQLLEVAKQATNPRYLPSTPSVPGSAPHSPVIRARPGSPQLPASQSHLQPVTQATFTPLPPDVYLPFLDRPVEVAALLSAPPSSKLFALLAQTFSKNTKPRDSDALPHDTADWTFADLAHWLTQTTRDEAADTFWVQTARRCILLHSELIWERLKGALGVPPELDVEYTESEYDDVFETDSESDGSMVQVDAGKFANGMGSKATWEERKNATLDSPVFDSRSPAVPSTATATMNSTPTILTQVPTPREDETYFTFSPLGPDMSPNGVIIEPILALVSPSMDAPPPPLSLPASLSTAADAAGLGYIGEEDEEEEGKDTPVEPEAEPEPEAMQLHGLRISTPGAPTSPSVSILRSAGTGAPLRSPSFSARESASSPSGSFPRSRSAGSLHRSGSFGASSVRSIASEGPYDPVADRAPGNPLFPSNFARLALGPTLAANNPTLRSPPLPPQSKYTFGPGGVRRPSSTRSIERGNRFRRSWGGGDEYAVTLASESSTGGSVKDA</sequence>
<feature type="compositionally biased region" description="Low complexity" evidence="1">
    <location>
        <begin position="502"/>
        <end position="527"/>
    </location>
</feature>